<feature type="transmembrane region" description="Helical" evidence="1">
    <location>
        <begin position="114"/>
        <end position="132"/>
    </location>
</feature>
<proteinExistence type="predicted"/>
<organism evidence="2 3">
    <name type="scientific">Pseudomonas kielensis</name>
    <dbReference type="NCBI Taxonomy" id="2762577"/>
    <lineage>
        <taxon>Bacteria</taxon>
        <taxon>Pseudomonadati</taxon>
        <taxon>Pseudomonadota</taxon>
        <taxon>Gammaproteobacteria</taxon>
        <taxon>Pseudomonadales</taxon>
        <taxon>Pseudomonadaceae</taxon>
        <taxon>Pseudomonas</taxon>
    </lineage>
</organism>
<evidence type="ECO:0000313" key="2">
    <source>
        <dbReference type="EMBL" id="MBC2692606.1"/>
    </source>
</evidence>
<feature type="transmembrane region" description="Helical" evidence="1">
    <location>
        <begin position="42"/>
        <end position="61"/>
    </location>
</feature>
<keyword evidence="3" id="KW-1185">Reference proteome</keyword>
<keyword evidence="1" id="KW-1133">Transmembrane helix</keyword>
<sequence>MKTIAGLFLGMFAGWFCAVGIIVFTTLVGVGVGQLGFTQYTFWYYILSVCLCVSLLIGSRAARQQIKFMMFFVIAVILVLGIGFLTFTEPYTSGDAFTQIQANMLGLAKLLAKVVMYVVPGALAAFYAFLAYEDLACARAVSRSGASREL</sequence>
<accession>A0A7X1L071</accession>
<keyword evidence="1" id="KW-0812">Transmembrane</keyword>
<keyword evidence="1" id="KW-0472">Membrane</keyword>
<comment type="caution">
    <text evidence="2">The sequence shown here is derived from an EMBL/GenBank/DDBJ whole genome shotgun (WGS) entry which is preliminary data.</text>
</comment>
<dbReference type="Proteomes" id="UP000526003">
    <property type="component" value="Unassembled WGS sequence"/>
</dbReference>
<dbReference type="EMBL" id="JACMYG010000030">
    <property type="protein sequence ID" value="MBC2692606.1"/>
    <property type="molecule type" value="Genomic_DNA"/>
</dbReference>
<feature type="transmembrane region" description="Helical" evidence="1">
    <location>
        <begin position="7"/>
        <end position="30"/>
    </location>
</feature>
<reference evidence="2 3" key="1">
    <citation type="submission" date="2020-08" db="EMBL/GenBank/DDBJ databases">
        <title>Pseudomonas sp. nov.</title>
        <authorList>
            <person name="Gieschler S."/>
            <person name="Fiedler G."/>
            <person name="Brinks E."/>
            <person name="Boehnlein C."/>
            <person name="Franz C.M.A.P."/>
            <person name="Kabisch J."/>
        </authorList>
    </citation>
    <scope>NUCLEOTIDE SEQUENCE [LARGE SCALE GENOMIC DNA]</scope>
    <source>
        <strain evidence="2 3">MBT-1</strain>
    </source>
</reference>
<dbReference type="AlphaFoldDB" id="A0A7X1L071"/>
<evidence type="ECO:0000256" key="1">
    <source>
        <dbReference type="SAM" id="Phobius"/>
    </source>
</evidence>
<protein>
    <submittedName>
        <fullName evidence="2">Uncharacterized protein</fullName>
    </submittedName>
</protein>
<gene>
    <name evidence="2" type="ORF">H7995_22710</name>
</gene>
<evidence type="ECO:0000313" key="3">
    <source>
        <dbReference type="Proteomes" id="UP000526003"/>
    </source>
</evidence>
<feature type="transmembrane region" description="Helical" evidence="1">
    <location>
        <begin position="68"/>
        <end position="87"/>
    </location>
</feature>
<name>A0A7X1L071_9PSED</name>
<dbReference type="RefSeq" id="WP_185818883.1">
    <property type="nucleotide sequence ID" value="NZ_JACMYG010000030.1"/>
</dbReference>